<dbReference type="SUPFAM" id="SSF51735">
    <property type="entry name" value="NAD(P)-binding Rossmann-fold domains"/>
    <property type="match status" value="1"/>
</dbReference>
<proteinExistence type="predicted"/>
<comment type="caution">
    <text evidence="2">The sequence shown here is derived from an EMBL/GenBank/DDBJ whole genome shotgun (WGS) entry which is preliminary data.</text>
</comment>
<dbReference type="Pfam" id="PF07993">
    <property type="entry name" value="NAD_binding_4"/>
    <property type="match status" value="1"/>
</dbReference>
<dbReference type="InterPro" id="IPR036291">
    <property type="entry name" value="NAD(P)-bd_dom_sf"/>
</dbReference>
<feature type="domain" description="Thioester reductase (TE)" evidence="1">
    <location>
        <begin position="2"/>
        <end position="119"/>
    </location>
</feature>
<organism evidence="2 3">
    <name type="scientific">Yoonia maritima</name>
    <dbReference type="NCBI Taxonomy" id="1435347"/>
    <lineage>
        <taxon>Bacteria</taxon>
        <taxon>Pseudomonadati</taxon>
        <taxon>Pseudomonadota</taxon>
        <taxon>Alphaproteobacteria</taxon>
        <taxon>Rhodobacterales</taxon>
        <taxon>Paracoccaceae</taxon>
        <taxon>Yoonia</taxon>
    </lineage>
</organism>
<reference evidence="2 3" key="1">
    <citation type="submission" date="2018-03" db="EMBL/GenBank/DDBJ databases">
        <title>Genomic Encyclopedia of Archaeal and Bacterial Type Strains, Phase II (KMG-II): from individual species to whole genera.</title>
        <authorList>
            <person name="Goeker M."/>
        </authorList>
    </citation>
    <scope>NUCLEOTIDE SEQUENCE [LARGE SCALE GENOMIC DNA]</scope>
    <source>
        <strain evidence="2 3">DSM 101533</strain>
    </source>
</reference>
<evidence type="ECO:0000313" key="3">
    <source>
        <dbReference type="Proteomes" id="UP000238007"/>
    </source>
</evidence>
<dbReference type="Proteomes" id="UP000238007">
    <property type="component" value="Unassembled WGS sequence"/>
</dbReference>
<evidence type="ECO:0000313" key="2">
    <source>
        <dbReference type="EMBL" id="PRY79623.1"/>
    </source>
</evidence>
<protein>
    <submittedName>
        <fullName evidence="2">Male sterility protein</fullName>
    </submittedName>
</protein>
<name>A0A2T0W355_9RHOB</name>
<keyword evidence="3" id="KW-1185">Reference proteome</keyword>
<dbReference type="InterPro" id="IPR013120">
    <property type="entry name" value="FAR_NAD-bd"/>
</dbReference>
<sequence>MVPGTLDAPDFGLDASAAKALAASVRQVIHCAAMVNLAIGRTEMLDWSARGMDTVLQFCCDANADLRFTSSSSVFPDRGGPWPETPAKLWDNITGYGAAKIAAETAIRASGISAAIVRCRRFMIWTRRTRVTSMKSSSRHLCEPVTCRNR</sequence>
<gene>
    <name evidence="2" type="ORF">CLV80_102268</name>
</gene>
<evidence type="ECO:0000259" key="1">
    <source>
        <dbReference type="Pfam" id="PF07993"/>
    </source>
</evidence>
<dbReference type="EMBL" id="PVTP01000002">
    <property type="protein sequence ID" value="PRY79623.1"/>
    <property type="molecule type" value="Genomic_DNA"/>
</dbReference>
<accession>A0A2T0W355</accession>
<dbReference type="Gene3D" id="3.40.50.720">
    <property type="entry name" value="NAD(P)-binding Rossmann-like Domain"/>
    <property type="match status" value="1"/>
</dbReference>
<dbReference type="AlphaFoldDB" id="A0A2T0W355"/>